<dbReference type="EMBL" id="BNJF01000003">
    <property type="protein sequence ID" value="GHO48125.1"/>
    <property type="molecule type" value="Genomic_DNA"/>
</dbReference>
<evidence type="ECO:0000313" key="1">
    <source>
        <dbReference type="EMBL" id="GHO48125.1"/>
    </source>
</evidence>
<dbReference type="Proteomes" id="UP000612362">
    <property type="component" value="Unassembled WGS sequence"/>
</dbReference>
<dbReference type="AlphaFoldDB" id="A0A8J3MX17"/>
<comment type="caution">
    <text evidence="1">The sequence shown here is derived from an EMBL/GenBank/DDBJ whole genome shotgun (WGS) entry which is preliminary data.</text>
</comment>
<reference evidence="1" key="1">
    <citation type="submission" date="2020-10" db="EMBL/GenBank/DDBJ databases">
        <title>Taxonomic study of unclassified bacteria belonging to the class Ktedonobacteria.</title>
        <authorList>
            <person name="Yabe S."/>
            <person name="Wang C.M."/>
            <person name="Zheng Y."/>
            <person name="Sakai Y."/>
            <person name="Cavaletti L."/>
            <person name="Monciardini P."/>
            <person name="Donadio S."/>
        </authorList>
    </citation>
    <scope>NUCLEOTIDE SEQUENCE</scope>
    <source>
        <strain evidence="1">SOSP1-1</strain>
    </source>
</reference>
<protein>
    <submittedName>
        <fullName evidence="1">Uncharacterized protein</fullName>
    </submittedName>
</protein>
<sequence>MEALQEALVAAMKATKDVRASLEDGDKTYSLLRASELRLLGYCLMFDAIFLITYDALTVAYRKRTGKAVHSGMGVRKDDTIVDFAGGLAFLKKYAAPEPDPGLPTEVRERLEANRELFVEATNVLKWVYKQLRSPAWEIYHRASKFFEGLDDHWLEPYGAPSHEMCDAA</sequence>
<organism evidence="1 2">
    <name type="scientific">Ktedonospora formicarum</name>
    <dbReference type="NCBI Taxonomy" id="2778364"/>
    <lineage>
        <taxon>Bacteria</taxon>
        <taxon>Bacillati</taxon>
        <taxon>Chloroflexota</taxon>
        <taxon>Ktedonobacteria</taxon>
        <taxon>Ktedonobacterales</taxon>
        <taxon>Ktedonobacteraceae</taxon>
        <taxon>Ktedonospora</taxon>
    </lineage>
</organism>
<accession>A0A8J3MX17</accession>
<proteinExistence type="predicted"/>
<evidence type="ECO:0000313" key="2">
    <source>
        <dbReference type="Proteomes" id="UP000612362"/>
    </source>
</evidence>
<dbReference type="RefSeq" id="WP_220197335.1">
    <property type="nucleotide sequence ID" value="NZ_BNJF01000003.1"/>
</dbReference>
<name>A0A8J3MX17_9CHLR</name>
<keyword evidence="2" id="KW-1185">Reference proteome</keyword>
<gene>
    <name evidence="1" type="ORF">KSX_62880</name>
</gene>